<dbReference type="PROSITE" id="PS51257">
    <property type="entry name" value="PROKAR_LIPOPROTEIN"/>
    <property type="match status" value="1"/>
</dbReference>
<accession>A0ABP0KYT8</accession>
<feature type="transmembrane region" description="Helical" evidence="1">
    <location>
        <begin position="20"/>
        <end position="41"/>
    </location>
</feature>
<protein>
    <submittedName>
        <fullName evidence="2">Uncharacterized protein</fullName>
    </submittedName>
</protein>
<keyword evidence="1" id="KW-1133">Transmembrane helix</keyword>
<reference evidence="2 3" key="1">
    <citation type="submission" date="2024-02" db="EMBL/GenBank/DDBJ databases">
        <authorList>
            <person name="Chen Y."/>
            <person name="Shah S."/>
            <person name="Dougan E. K."/>
            <person name="Thang M."/>
            <person name="Chan C."/>
        </authorList>
    </citation>
    <scope>NUCLEOTIDE SEQUENCE [LARGE SCALE GENOMIC DNA]</scope>
</reference>
<keyword evidence="3" id="KW-1185">Reference proteome</keyword>
<proteinExistence type="predicted"/>
<dbReference type="EMBL" id="CAXAMN010010313">
    <property type="protein sequence ID" value="CAK9031428.1"/>
    <property type="molecule type" value="Genomic_DNA"/>
</dbReference>
<keyword evidence="1" id="KW-0812">Transmembrane</keyword>
<name>A0ABP0KYT8_9DINO</name>
<dbReference type="Proteomes" id="UP001642484">
    <property type="component" value="Unassembled WGS sequence"/>
</dbReference>
<keyword evidence="1" id="KW-0472">Membrane</keyword>
<sequence length="182" mass="19394">MDREPLVSEPQSRAYPSPRVVTFAAVVSSGCLLSILAWVCWSSRLSLSGRSTSEFLAARTGPRQLGKNELHVATVKEEVKDLFNPAVCAGQSLQAAMTLAGLSIKVAGAMKSATPTGMIMKLQFFPTGIHLTLGGYHRNPATWRNSRGIQKALIQAAGVSRASEGQGAIATIDPLHKHDTVL</sequence>
<evidence type="ECO:0000256" key="1">
    <source>
        <dbReference type="SAM" id="Phobius"/>
    </source>
</evidence>
<gene>
    <name evidence="2" type="ORF">CCMP2556_LOCUS18282</name>
</gene>
<organism evidence="2 3">
    <name type="scientific">Durusdinium trenchii</name>
    <dbReference type="NCBI Taxonomy" id="1381693"/>
    <lineage>
        <taxon>Eukaryota</taxon>
        <taxon>Sar</taxon>
        <taxon>Alveolata</taxon>
        <taxon>Dinophyceae</taxon>
        <taxon>Suessiales</taxon>
        <taxon>Symbiodiniaceae</taxon>
        <taxon>Durusdinium</taxon>
    </lineage>
</organism>
<comment type="caution">
    <text evidence="2">The sequence shown here is derived from an EMBL/GenBank/DDBJ whole genome shotgun (WGS) entry which is preliminary data.</text>
</comment>
<evidence type="ECO:0000313" key="2">
    <source>
        <dbReference type="EMBL" id="CAK9031428.1"/>
    </source>
</evidence>
<evidence type="ECO:0000313" key="3">
    <source>
        <dbReference type="Proteomes" id="UP001642484"/>
    </source>
</evidence>